<dbReference type="HOGENOM" id="CLU_278074_0_0_6"/>
<dbReference type="Proteomes" id="UP000006764">
    <property type="component" value="Chromosome"/>
</dbReference>
<gene>
    <name evidence="4" type="ORF">S7S_01015</name>
</gene>
<dbReference type="KEGG" id="apac:S7S_01015"/>
<proteinExistence type="predicted"/>
<dbReference type="InterPro" id="IPR032812">
    <property type="entry name" value="SbsA_Ig"/>
</dbReference>
<evidence type="ECO:0000313" key="5">
    <source>
        <dbReference type="Proteomes" id="UP000006764"/>
    </source>
</evidence>
<sequence length="1056" mass="112184">MKTITRYLPLLLAGLWLTGCGGDGSQRVTFPGNNPGGELFYTYPDAGQDGVSVHAPLVLRLSKPVVNGDSLDDSNVRLSRDGDDVPIDLELVSDDQSLVVRPQAPLAFGTTYRLDVTGLQGEAGPISIPGNGFEFTTRLADKGPKSLRVSSDQFVLTGMFPDGDTLPLLDFSTLRFQFSQPIDTASIVYGDSLALEDAAGTLVPATVLAKGRFLTIDPLEDLTAGTRYTLRFSGNVTSLYDAALQAPFDGGFTYHFLPGDTTPRETMVLRAPATGEPSQLTGETINLVPVIATLLGDETQSQQQGDIYNELAFVPNFPDATPLRIPRGSLLAGDALEVNIGGVVPAGFDSGEVVVRFVSDATGYLLPNPYSTAEDAPRQLRVFMDIAIATATPQANAAFNQDVLHLELIGQAIVEDGVLVADALTVVESEVLGLETAFGTLSFRMEAYDDQLNAPPQPEDTTPPQLQSWMPGASPFQENSDKQRPGDPIVLHFDEPLDPNSLDGQITVTEDGVPVAFDHYLDGVALVLRTDQDYGRTYAVTLGNAITDLAGNALDAQTVSFIMPTYAEGPAASPLPLTTYPGFPCVTTARDLANDNAGYCLGGMATDDRLRLPSMPANRDIEVRFSQVMNQDSFVLGQSVRVERVDANGTALGDVPGRLALWAREMRFIPDAPWEEGVLYRYTLASNGNIQGNACTPGSMICSEAGLPLKTRVLAQTVAQAPTLDGGGPNLEIYFRGAPATRWVRQPLGNLPTADVNSNTVRDPDEDNAVDNPVLTANGARLEVTGAGGAVTAAEVGCEPGEECPRDKYIYLTGTLNADVVGYRSPDELDLTDPSLPPEVVSNGGVLVYLYPTALQTTNVVVYADAAIGEADPASTGPQTMRMRATCDARSGGAPNPPHSAAIAACGEGEHGLVPGWIIEGNNGPEFTTSLNLYLDSPQLNPMVKILPAPLGDLLGIVDNLLGTLGGLLGLPQPPAINDLLAIPLTHNQRSYGFALSLRGPITFYDDGRMQIEQFNEFDVPLNVELSALGVLDAEVQLIIPAGGTNLNYISGAVKR</sequence>
<name>A0A0B4XJM6_9GAMM</name>
<evidence type="ECO:0000313" key="4">
    <source>
        <dbReference type="EMBL" id="AJD46627.1"/>
    </source>
</evidence>
<reference evidence="4 5" key="1">
    <citation type="journal article" date="2012" name="J. Bacteriol.">
        <title>Genome sequence of an alkane-degrading bacterium, Alcanivorax pacificus type strain W11-5, isolated from deep sea sediment.</title>
        <authorList>
            <person name="Lai Q."/>
            <person name="Shao Z."/>
        </authorList>
    </citation>
    <scope>NUCLEOTIDE SEQUENCE [LARGE SCALE GENOMIC DNA]</scope>
    <source>
        <strain evidence="4 5">W11-5</strain>
    </source>
</reference>
<dbReference type="STRING" id="391936.S7S_01015"/>
<dbReference type="InterPro" id="IPR014755">
    <property type="entry name" value="Cu-Rt/internalin_Ig-like"/>
</dbReference>
<feature type="region of interest" description="Disordered" evidence="2">
    <location>
        <begin position="749"/>
        <end position="770"/>
    </location>
</feature>
<dbReference type="Pfam" id="PF13205">
    <property type="entry name" value="Big_5"/>
    <property type="match status" value="3"/>
</dbReference>
<dbReference type="PROSITE" id="PS51257">
    <property type="entry name" value="PROKAR_LIPOPROTEIN"/>
    <property type="match status" value="1"/>
</dbReference>
<dbReference type="AlphaFoldDB" id="A0A0B4XJM6"/>
<evidence type="ECO:0000259" key="3">
    <source>
        <dbReference type="Pfam" id="PF13205"/>
    </source>
</evidence>
<feature type="domain" description="SbsA Ig-like" evidence="3">
    <location>
        <begin position="41"/>
        <end position="137"/>
    </location>
</feature>
<evidence type="ECO:0000256" key="1">
    <source>
        <dbReference type="ARBA" id="ARBA00022729"/>
    </source>
</evidence>
<dbReference type="RefSeq" id="WP_008736097.1">
    <property type="nucleotide sequence ID" value="NZ_CP004387.1"/>
</dbReference>
<dbReference type="EMBL" id="CP004387">
    <property type="protein sequence ID" value="AJD46627.1"/>
    <property type="molecule type" value="Genomic_DNA"/>
</dbReference>
<feature type="region of interest" description="Disordered" evidence="2">
    <location>
        <begin position="451"/>
        <end position="486"/>
    </location>
</feature>
<accession>A0A0B4XJM6</accession>
<evidence type="ECO:0000256" key="2">
    <source>
        <dbReference type="SAM" id="MobiDB-lite"/>
    </source>
</evidence>
<dbReference type="OrthoDB" id="6716594at2"/>
<feature type="compositionally biased region" description="Polar residues" evidence="2">
    <location>
        <begin position="459"/>
        <end position="468"/>
    </location>
</feature>
<keyword evidence="1" id="KW-0732">Signal</keyword>
<keyword evidence="5" id="KW-1185">Reference proteome</keyword>
<dbReference type="Gene3D" id="2.60.40.1220">
    <property type="match status" value="1"/>
</dbReference>
<feature type="domain" description="SbsA Ig-like" evidence="3">
    <location>
        <begin position="460"/>
        <end position="561"/>
    </location>
</feature>
<feature type="domain" description="SbsA Ig-like" evidence="3">
    <location>
        <begin position="172"/>
        <end position="252"/>
    </location>
</feature>
<organism evidence="4 5">
    <name type="scientific">Isoalcanivorax pacificus W11-5</name>
    <dbReference type="NCBI Taxonomy" id="391936"/>
    <lineage>
        <taxon>Bacteria</taxon>
        <taxon>Pseudomonadati</taxon>
        <taxon>Pseudomonadota</taxon>
        <taxon>Gammaproteobacteria</taxon>
        <taxon>Oceanospirillales</taxon>
        <taxon>Alcanivoracaceae</taxon>
        <taxon>Isoalcanivorax</taxon>
    </lineage>
</organism>
<protein>
    <recommendedName>
        <fullName evidence="3">SbsA Ig-like domain-containing protein</fullName>
    </recommendedName>
</protein>